<dbReference type="Gene3D" id="3.40.50.1820">
    <property type="entry name" value="alpha/beta hydrolase"/>
    <property type="match status" value="1"/>
</dbReference>
<evidence type="ECO:0000313" key="6">
    <source>
        <dbReference type="Proteomes" id="UP001156141"/>
    </source>
</evidence>
<comment type="caution">
    <text evidence="5">The sequence shown here is derived from an EMBL/GenBank/DDBJ whole genome shotgun (WGS) entry which is preliminary data.</text>
</comment>
<protein>
    <recommendedName>
        <fullName evidence="3">Carboxylic ester hydrolase</fullName>
        <ecNumber evidence="3">3.1.1.-</ecNumber>
    </recommendedName>
</protein>
<sequence length="566" mass="62242">MQNNRREFLKVVGASATSLGVGGLSLVSCSSENKKLKDEDKQVVEVSEKGAIVETKYGKIRGFRRNNIYTYKGIPYGDSTAGKNRFMAPIEPKSWAGIRNALAWGNAAPQGGGLGDPMEADFSHFNDWFTFDWAEKRYGEDCLSLNVWTPEINDNTKRPVLVWFHGGGFAGGSSIQIEAYIGENLSALDEVVVVTVNHRLNLFGFLNLREIGGEKYKDSGTAGMLDCVQALKWVNENISNFGGDPSNVTIFGQSGGGAKVSTLMAMPAANGLFHKAVTISGAALKLSSYDTQAQIAQSFIDALGISSKQIDQLQEMSWVDLYKVTRNNPGLRSGVFSPCLDNLNIPQHPFEPQAPLISARIPMIIGSTTAEFSPSRDNPELEDISFEELINRIENNQGGKGYFVGNLNFGEKTRDVVMAYAKAFPNKKPVEIWSLLAGRNGQIKQAKRQSANGGVVYNYLFDWATPLYDGRPRAYHNSDLPFWFNTTDIMDTITGGGSRPRKLAEKMGLALTNFARTGNPNHSGIPHWPAYDDEKGAVMILNDICEVRNDPDREARDLANKILNRS</sequence>
<dbReference type="PROSITE" id="PS51318">
    <property type="entry name" value="TAT"/>
    <property type="match status" value="1"/>
</dbReference>
<dbReference type="PANTHER" id="PTHR11559">
    <property type="entry name" value="CARBOXYLESTERASE"/>
    <property type="match status" value="1"/>
</dbReference>
<dbReference type="EMBL" id="JAKVQD010000005">
    <property type="protein sequence ID" value="MCH4553449.1"/>
    <property type="molecule type" value="Genomic_DNA"/>
</dbReference>
<dbReference type="Proteomes" id="UP001156141">
    <property type="component" value="Unassembled WGS sequence"/>
</dbReference>
<evidence type="ECO:0000256" key="2">
    <source>
        <dbReference type="ARBA" id="ARBA00022801"/>
    </source>
</evidence>
<feature type="domain" description="Carboxylesterase type B" evidence="4">
    <location>
        <begin position="51"/>
        <end position="543"/>
    </location>
</feature>
<evidence type="ECO:0000313" key="5">
    <source>
        <dbReference type="EMBL" id="MCH4553449.1"/>
    </source>
</evidence>
<evidence type="ECO:0000256" key="1">
    <source>
        <dbReference type="ARBA" id="ARBA00005964"/>
    </source>
</evidence>
<gene>
    <name evidence="5" type="ORF">MKW35_12535</name>
</gene>
<keyword evidence="6" id="KW-1185">Reference proteome</keyword>
<comment type="similarity">
    <text evidence="1 3">Belongs to the type-B carboxylesterase/lipase family.</text>
</comment>
<dbReference type="Pfam" id="PF00135">
    <property type="entry name" value="COesterase"/>
    <property type="match status" value="1"/>
</dbReference>
<dbReference type="InterPro" id="IPR006311">
    <property type="entry name" value="TAT_signal"/>
</dbReference>
<reference evidence="5" key="1">
    <citation type="submission" date="2022-02" db="EMBL/GenBank/DDBJ databases">
        <title>Aestuariibaculum sp., a marine bacterium isolated from sediment in Guangxi.</title>
        <authorList>
            <person name="Ying J."/>
        </authorList>
    </citation>
    <scope>NUCLEOTIDE SEQUENCE</scope>
    <source>
        <strain evidence="5">L182</strain>
    </source>
</reference>
<dbReference type="InterPro" id="IPR019826">
    <property type="entry name" value="Carboxylesterase_B_AS"/>
</dbReference>
<accession>A0ABS9RKH7</accession>
<dbReference type="EC" id="3.1.1.-" evidence="3"/>
<evidence type="ECO:0000256" key="3">
    <source>
        <dbReference type="RuleBase" id="RU361235"/>
    </source>
</evidence>
<keyword evidence="2 3" id="KW-0378">Hydrolase</keyword>
<name>A0ABS9RKH7_9FLAO</name>
<dbReference type="RefSeq" id="WP_240574489.1">
    <property type="nucleotide sequence ID" value="NZ_CP136709.1"/>
</dbReference>
<dbReference type="InterPro" id="IPR050309">
    <property type="entry name" value="Type-B_Carboxylest/Lipase"/>
</dbReference>
<dbReference type="PROSITE" id="PS51257">
    <property type="entry name" value="PROKAR_LIPOPROTEIN"/>
    <property type="match status" value="1"/>
</dbReference>
<dbReference type="PROSITE" id="PS00122">
    <property type="entry name" value="CARBOXYLESTERASE_B_1"/>
    <property type="match status" value="1"/>
</dbReference>
<dbReference type="SUPFAM" id="SSF53474">
    <property type="entry name" value="alpha/beta-Hydrolases"/>
    <property type="match status" value="1"/>
</dbReference>
<dbReference type="InterPro" id="IPR002018">
    <property type="entry name" value="CarbesteraseB"/>
</dbReference>
<evidence type="ECO:0000259" key="4">
    <source>
        <dbReference type="Pfam" id="PF00135"/>
    </source>
</evidence>
<proteinExistence type="inferred from homology"/>
<organism evidence="5 6">
    <name type="scientific">Aestuariibaculum lutulentum</name>
    <dbReference type="NCBI Taxonomy" id="2920935"/>
    <lineage>
        <taxon>Bacteria</taxon>
        <taxon>Pseudomonadati</taxon>
        <taxon>Bacteroidota</taxon>
        <taxon>Flavobacteriia</taxon>
        <taxon>Flavobacteriales</taxon>
        <taxon>Flavobacteriaceae</taxon>
    </lineage>
</organism>
<dbReference type="InterPro" id="IPR029058">
    <property type="entry name" value="AB_hydrolase_fold"/>
</dbReference>